<evidence type="ECO:0000256" key="2">
    <source>
        <dbReference type="SAM" id="Phobius"/>
    </source>
</evidence>
<name>A0A553PJR4_TIGCA</name>
<keyword evidence="2" id="KW-0472">Membrane</keyword>
<evidence type="ECO:0000256" key="1">
    <source>
        <dbReference type="SAM" id="MobiDB-lite"/>
    </source>
</evidence>
<dbReference type="Gene3D" id="1.10.3730.20">
    <property type="match status" value="1"/>
</dbReference>
<dbReference type="GO" id="GO:0016020">
    <property type="term" value="C:membrane"/>
    <property type="evidence" value="ECO:0007669"/>
    <property type="project" value="InterPro"/>
</dbReference>
<sequence length="442" mass="48255">MGQDVLSSLLTDLVVKSDGTEILANQKCTKPSSRSSLRGLSSFDSIAVTQSIPPGYSNVITCFVQIKMKSTNSPEEAKEASSETPSSASQSINSMKDNVGARIRKHCDRTFERLDKTHLPVGHVLAFASSMIMSFLSFIVVLIQSADSYVIAASRNLLTFLLSLPMLFVMGVSPWPKENKKLILTRAICSTTAILLNYYALKNMPIGDCQMIYATSPVMVTIFAWAILKEPITANSMVSILTAIPGLILIIQPPQLFPKDEDIEGSVVYQNATYAALMCSLAVVFVGAATVCSRKLRNVNCLILTVWNGAFGSIPGFVISWYVGSLAMPSTIDLLCILTIGCMAMIGQNMFICAVKFEAAGVVSLIRKSSDSFIAVLIQILYFQQYPNTYTIIGEVMIFFAVIYSSGYKIAKTSNNLWMRFFFLAGKPKNIAIPCLSMEIGP</sequence>
<dbReference type="EMBL" id="VCGU01000003">
    <property type="protein sequence ID" value="TRY77913.1"/>
    <property type="molecule type" value="Genomic_DNA"/>
</dbReference>
<dbReference type="Pfam" id="PF00892">
    <property type="entry name" value="EamA"/>
    <property type="match status" value="2"/>
</dbReference>
<dbReference type="STRING" id="6832.A0A553PJR4"/>
<proteinExistence type="predicted"/>
<dbReference type="AlphaFoldDB" id="A0A553PJR4"/>
<gene>
    <name evidence="4" type="ORF">TCAL_07173</name>
</gene>
<feature type="compositionally biased region" description="Low complexity" evidence="1">
    <location>
        <begin position="82"/>
        <end position="91"/>
    </location>
</feature>
<feature type="domain" description="EamA" evidence="3">
    <location>
        <begin position="275"/>
        <end position="405"/>
    </location>
</feature>
<dbReference type="OMA" id="ITVTHIG"/>
<feature type="transmembrane region" description="Helical" evidence="2">
    <location>
        <begin position="149"/>
        <end position="170"/>
    </location>
</feature>
<feature type="region of interest" description="Disordered" evidence="1">
    <location>
        <begin position="74"/>
        <end position="93"/>
    </location>
</feature>
<feature type="transmembrane region" description="Helical" evidence="2">
    <location>
        <begin position="182"/>
        <end position="199"/>
    </location>
</feature>
<reference evidence="4 5" key="1">
    <citation type="journal article" date="2018" name="Nat. Ecol. Evol.">
        <title>Genomic signatures of mitonuclear coevolution across populations of Tigriopus californicus.</title>
        <authorList>
            <person name="Barreto F.S."/>
            <person name="Watson E.T."/>
            <person name="Lima T.G."/>
            <person name="Willett C.S."/>
            <person name="Edmands S."/>
            <person name="Li W."/>
            <person name="Burton R.S."/>
        </authorList>
    </citation>
    <scope>NUCLEOTIDE SEQUENCE [LARGE SCALE GENOMIC DNA]</scope>
    <source>
        <strain evidence="4 5">San Diego</strain>
    </source>
</reference>
<feature type="transmembrane region" description="Helical" evidence="2">
    <location>
        <begin position="119"/>
        <end position="143"/>
    </location>
</feature>
<dbReference type="InterPro" id="IPR037185">
    <property type="entry name" value="EmrE-like"/>
</dbReference>
<organism evidence="4 5">
    <name type="scientific">Tigriopus californicus</name>
    <name type="common">Marine copepod</name>
    <dbReference type="NCBI Taxonomy" id="6832"/>
    <lineage>
        <taxon>Eukaryota</taxon>
        <taxon>Metazoa</taxon>
        <taxon>Ecdysozoa</taxon>
        <taxon>Arthropoda</taxon>
        <taxon>Crustacea</taxon>
        <taxon>Multicrustacea</taxon>
        <taxon>Hexanauplia</taxon>
        <taxon>Copepoda</taxon>
        <taxon>Harpacticoida</taxon>
        <taxon>Harpacticidae</taxon>
        <taxon>Tigriopus</taxon>
    </lineage>
</organism>
<feature type="transmembrane region" description="Helical" evidence="2">
    <location>
        <begin position="390"/>
        <end position="411"/>
    </location>
</feature>
<dbReference type="SUPFAM" id="SSF103481">
    <property type="entry name" value="Multidrug resistance efflux transporter EmrE"/>
    <property type="match status" value="1"/>
</dbReference>
<protein>
    <recommendedName>
        <fullName evidence="3">EamA domain-containing protein</fullName>
    </recommendedName>
</protein>
<keyword evidence="2" id="KW-1133">Transmembrane helix</keyword>
<feature type="transmembrane region" description="Helical" evidence="2">
    <location>
        <begin position="299"/>
        <end position="324"/>
    </location>
</feature>
<evidence type="ECO:0000259" key="3">
    <source>
        <dbReference type="Pfam" id="PF00892"/>
    </source>
</evidence>
<dbReference type="Proteomes" id="UP000318571">
    <property type="component" value="Chromosome 11"/>
</dbReference>
<evidence type="ECO:0000313" key="5">
    <source>
        <dbReference type="Proteomes" id="UP000318571"/>
    </source>
</evidence>
<keyword evidence="5" id="KW-1185">Reference proteome</keyword>
<comment type="caution">
    <text evidence="4">The sequence shown here is derived from an EMBL/GenBank/DDBJ whole genome shotgun (WGS) entry which is preliminary data.</text>
</comment>
<feature type="domain" description="EamA" evidence="3">
    <location>
        <begin position="122"/>
        <end position="251"/>
    </location>
</feature>
<feature type="transmembrane region" description="Helical" evidence="2">
    <location>
        <begin position="235"/>
        <end position="252"/>
    </location>
</feature>
<feature type="transmembrane region" description="Helical" evidence="2">
    <location>
        <begin position="211"/>
        <end position="228"/>
    </location>
</feature>
<keyword evidence="2" id="KW-0812">Transmembrane</keyword>
<dbReference type="PANTHER" id="PTHR22911">
    <property type="entry name" value="ACYL-MALONYL CONDENSING ENZYME-RELATED"/>
    <property type="match status" value="1"/>
</dbReference>
<evidence type="ECO:0000313" key="4">
    <source>
        <dbReference type="EMBL" id="TRY77913.1"/>
    </source>
</evidence>
<accession>A0A553PJR4</accession>
<dbReference type="InterPro" id="IPR000620">
    <property type="entry name" value="EamA_dom"/>
</dbReference>
<feature type="transmembrane region" description="Helical" evidence="2">
    <location>
        <begin position="272"/>
        <end position="292"/>
    </location>
</feature>
<dbReference type="OrthoDB" id="306876at2759"/>